<keyword evidence="1" id="KW-1133">Transmembrane helix</keyword>
<feature type="transmembrane region" description="Helical" evidence="1">
    <location>
        <begin position="129"/>
        <end position="149"/>
    </location>
</feature>
<protein>
    <submittedName>
        <fullName evidence="2">Uncharacterized protein</fullName>
    </submittedName>
</protein>
<reference evidence="2" key="1">
    <citation type="submission" date="2019-08" db="EMBL/GenBank/DDBJ databases">
        <title>The improved chromosome-level genome for the pearl oyster Pinctada fucata martensii using PacBio sequencing and Hi-C.</title>
        <authorList>
            <person name="Zheng Z."/>
        </authorList>
    </citation>
    <scope>NUCLEOTIDE SEQUENCE</scope>
    <source>
        <strain evidence="2">ZZ-2019</strain>
        <tissue evidence="2">Adductor muscle</tissue>
    </source>
</reference>
<sequence length="213" mass="24558">WSWNMLEFWNYFVDLLARYKQGYQREGRFTLLFMAFARMFLLRPEGGESYSVSVNIKDVIVHGVPDIRFPVRNVIKGEAEQKLFIVTEVKNYNAFIGEFSSETFCSENISKNVLGQHGIELVMERSASFFYPGIVGIICIGTKVIFTYLEITNTHFDQINQGTVDKTQKAVVNYTRPFDYMNVNDRNTLMEVLFWLGYVQTDGYNILGKGLSG</sequence>
<keyword evidence="3" id="KW-1185">Reference proteome</keyword>
<accession>A0AA88XFR8</accession>
<evidence type="ECO:0000256" key="1">
    <source>
        <dbReference type="SAM" id="Phobius"/>
    </source>
</evidence>
<proteinExistence type="predicted"/>
<gene>
    <name evidence="2" type="ORF">FSP39_010715</name>
</gene>
<name>A0AA88XFR8_PINIB</name>
<organism evidence="2 3">
    <name type="scientific">Pinctada imbricata</name>
    <name type="common">Atlantic pearl-oyster</name>
    <name type="synonym">Pinctada martensii</name>
    <dbReference type="NCBI Taxonomy" id="66713"/>
    <lineage>
        <taxon>Eukaryota</taxon>
        <taxon>Metazoa</taxon>
        <taxon>Spiralia</taxon>
        <taxon>Lophotrochozoa</taxon>
        <taxon>Mollusca</taxon>
        <taxon>Bivalvia</taxon>
        <taxon>Autobranchia</taxon>
        <taxon>Pteriomorphia</taxon>
        <taxon>Pterioida</taxon>
        <taxon>Pterioidea</taxon>
        <taxon>Pteriidae</taxon>
        <taxon>Pinctada</taxon>
    </lineage>
</organism>
<dbReference type="EMBL" id="VSWD01000013">
    <property type="protein sequence ID" value="KAK3084256.1"/>
    <property type="molecule type" value="Genomic_DNA"/>
</dbReference>
<keyword evidence="1" id="KW-0812">Transmembrane</keyword>
<dbReference type="Proteomes" id="UP001186944">
    <property type="component" value="Unassembled WGS sequence"/>
</dbReference>
<feature type="non-terminal residue" evidence="2">
    <location>
        <position position="1"/>
    </location>
</feature>
<dbReference type="AlphaFoldDB" id="A0AA88XFR8"/>
<evidence type="ECO:0000313" key="3">
    <source>
        <dbReference type="Proteomes" id="UP001186944"/>
    </source>
</evidence>
<comment type="caution">
    <text evidence="2">The sequence shown here is derived from an EMBL/GenBank/DDBJ whole genome shotgun (WGS) entry which is preliminary data.</text>
</comment>
<keyword evidence="1" id="KW-0472">Membrane</keyword>
<evidence type="ECO:0000313" key="2">
    <source>
        <dbReference type="EMBL" id="KAK3084256.1"/>
    </source>
</evidence>